<dbReference type="NCBIfam" id="NF002629">
    <property type="entry name" value="PRK02292.1"/>
    <property type="match status" value="1"/>
</dbReference>
<comment type="function">
    <text evidence="8">Component of the A-type ATP synthase that produces ATP from ADP in the presence of a proton gradient across the membrane.</text>
</comment>
<dbReference type="SUPFAM" id="SSF160527">
    <property type="entry name" value="V-type ATPase subunit E-like"/>
    <property type="match status" value="1"/>
</dbReference>
<organism evidence="10 11">
    <name type="scientific">Halovenus rubra</name>
    <dbReference type="NCBI Taxonomy" id="869890"/>
    <lineage>
        <taxon>Archaea</taxon>
        <taxon>Methanobacteriati</taxon>
        <taxon>Methanobacteriota</taxon>
        <taxon>Stenosarchaea group</taxon>
        <taxon>Halobacteria</taxon>
        <taxon>Halobacteriales</taxon>
        <taxon>Haloarculaceae</taxon>
        <taxon>Halovenus</taxon>
    </lineage>
</organism>
<keyword evidence="6 8" id="KW-0472">Membrane</keyword>
<proteinExistence type="inferred from homology"/>
<sequence length="193" mass="21764">MTLDTVVEDIREQARARAEEIREEAEAEADEIIDKAEADADEIRADILADAESQIEQEREQRMSSAKLEAKQSRLEARRDVLQSVRADVEEEIATLEDDKREELTQALLDAAAAEVDDGAAVDVYGTADDQDLLESLLEEYDGFEYAGEYDCLGGVVVESNESRVRVKNTFDSILEEVWENNLREISDTLFEQ</sequence>
<dbReference type="Gene3D" id="3.30.2320.30">
    <property type="entry name" value="ATP synthase, E subunit, C-terminal"/>
    <property type="match status" value="1"/>
</dbReference>
<dbReference type="GO" id="GO:0046933">
    <property type="term" value="F:proton-transporting ATP synthase activity, rotational mechanism"/>
    <property type="evidence" value="ECO:0007669"/>
    <property type="project" value="UniProtKB-UniRule"/>
</dbReference>
<dbReference type="InterPro" id="IPR002842">
    <property type="entry name" value="ATPase_V1_Esu"/>
</dbReference>
<dbReference type="GO" id="GO:0005886">
    <property type="term" value="C:plasma membrane"/>
    <property type="evidence" value="ECO:0007669"/>
    <property type="project" value="UniProtKB-SubCell"/>
</dbReference>
<evidence type="ECO:0000256" key="8">
    <source>
        <dbReference type="HAMAP-Rule" id="MF_00311"/>
    </source>
</evidence>
<dbReference type="Pfam" id="PF01991">
    <property type="entry name" value="vATP-synt_E"/>
    <property type="match status" value="1"/>
</dbReference>
<feature type="coiled-coil region" evidence="9">
    <location>
        <begin position="11"/>
        <end position="106"/>
    </location>
</feature>
<gene>
    <name evidence="8" type="primary">atpE</name>
    <name evidence="10" type="ORF">ACFQJ7_04975</name>
</gene>
<keyword evidence="9" id="KW-0175">Coiled coil</keyword>
<dbReference type="InterPro" id="IPR028987">
    <property type="entry name" value="ATP_synth_B-like_membr_sf"/>
</dbReference>
<dbReference type="SUPFAM" id="SSF81573">
    <property type="entry name" value="F1F0 ATP synthase subunit B, membrane domain"/>
    <property type="match status" value="1"/>
</dbReference>
<accession>A0ABD5X338</accession>
<dbReference type="GO" id="GO:0042777">
    <property type="term" value="P:proton motive force-driven plasma membrane ATP synthesis"/>
    <property type="evidence" value="ECO:0007669"/>
    <property type="project" value="UniProtKB-UniRule"/>
</dbReference>
<dbReference type="GO" id="GO:0005524">
    <property type="term" value="F:ATP binding"/>
    <property type="evidence" value="ECO:0007669"/>
    <property type="project" value="UniProtKB-UniRule"/>
</dbReference>
<dbReference type="EMBL" id="JBHSZQ010000004">
    <property type="protein sequence ID" value="MFC7125392.1"/>
    <property type="molecule type" value="Genomic_DNA"/>
</dbReference>
<evidence type="ECO:0000256" key="2">
    <source>
        <dbReference type="ARBA" id="ARBA00022448"/>
    </source>
</evidence>
<dbReference type="RefSeq" id="WP_267636384.1">
    <property type="nucleotide sequence ID" value="NZ_JAODIY010000004.1"/>
</dbReference>
<dbReference type="Proteomes" id="UP001596414">
    <property type="component" value="Unassembled WGS sequence"/>
</dbReference>
<comment type="caution">
    <text evidence="10">The sequence shown here is derived from an EMBL/GenBank/DDBJ whole genome shotgun (WGS) entry which is preliminary data.</text>
</comment>
<keyword evidence="5 8" id="KW-0406">Ion transport</keyword>
<keyword evidence="4 8" id="KW-0375">Hydrogen ion transport</keyword>
<comment type="similarity">
    <text evidence="1 8">Belongs to the V-ATPase E subunit family.</text>
</comment>
<dbReference type="HAMAP" id="MF_00311">
    <property type="entry name" value="ATP_synth_E_arch"/>
    <property type="match status" value="1"/>
</dbReference>
<name>A0ABD5X338_9EURY</name>
<evidence type="ECO:0000313" key="10">
    <source>
        <dbReference type="EMBL" id="MFC7125392.1"/>
    </source>
</evidence>
<dbReference type="AlphaFoldDB" id="A0ABD5X338"/>
<protein>
    <recommendedName>
        <fullName evidence="8">A-type ATP synthase subunit E</fullName>
    </recommendedName>
</protein>
<evidence type="ECO:0000256" key="1">
    <source>
        <dbReference type="ARBA" id="ARBA00005901"/>
    </source>
</evidence>
<dbReference type="InterPro" id="IPR038495">
    <property type="entry name" value="ATPase_E_C"/>
</dbReference>
<evidence type="ECO:0000256" key="3">
    <source>
        <dbReference type="ARBA" id="ARBA00022475"/>
    </source>
</evidence>
<dbReference type="Gene3D" id="1.20.5.620">
    <property type="entry name" value="F1F0 ATP synthase subunit B, membrane domain"/>
    <property type="match status" value="1"/>
</dbReference>
<reference evidence="10 11" key="1">
    <citation type="journal article" date="2014" name="Int. J. Syst. Evol. Microbiol.">
        <title>Complete genome sequence of Corynebacterium casei LMG S-19264T (=DSM 44701T), isolated from a smear-ripened cheese.</title>
        <authorList>
            <consortium name="US DOE Joint Genome Institute (JGI-PGF)"/>
            <person name="Walter F."/>
            <person name="Albersmeier A."/>
            <person name="Kalinowski J."/>
            <person name="Ruckert C."/>
        </authorList>
    </citation>
    <scope>NUCLEOTIDE SEQUENCE [LARGE SCALE GENOMIC DNA]</scope>
    <source>
        <strain evidence="10 11">CGMCC 4.7215</strain>
    </source>
</reference>
<keyword evidence="2 8" id="KW-0813">Transport</keyword>
<keyword evidence="7 8" id="KW-0066">ATP synthesis</keyword>
<evidence type="ECO:0000256" key="4">
    <source>
        <dbReference type="ARBA" id="ARBA00022781"/>
    </source>
</evidence>
<evidence type="ECO:0000256" key="6">
    <source>
        <dbReference type="ARBA" id="ARBA00023136"/>
    </source>
</evidence>
<comment type="subcellular location">
    <subcellularLocation>
        <location evidence="8">Cell membrane</location>
        <topology evidence="8">Peripheral membrane protein</topology>
    </subcellularLocation>
</comment>
<evidence type="ECO:0000256" key="9">
    <source>
        <dbReference type="SAM" id="Coils"/>
    </source>
</evidence>
<keyword evidence="3 8" id="KW-1003">Cell membrane</keyword>
<evidence type="ECO:0000256" key="5">
    <source>
        <dbReference type="ARBA" id="ARBA00023065"/>
    </source>
</evidence>
<dbReference type="PANTHER" id="PTHR45715">
    <property type="entry name" value="ATPASE H+-TRANSPORTING V1 SUBUNIT E1A-RELATED"/>
    <property type="match status" value="1"/>
</dbReference>
<evidence type="ECO:0000256" key="7">
    <source>
        <dbReference type="ARBA" id="ARBA00023310"/>
    </source>
</evidence>
<evidence type="ECO:0000313" key="11">
    <source>
        <dbReference type="Proteomes" id="UP001596414"/>
    </source>
</evidence>
<comment type="subunit">
    <text evidence="8">Has multiple subunits with at least A(3), B(3), C, D, E, F, H, I and proteolipid K(x).</text>
</comment>